<reference evidence="1 2" key="1">
    <citation type="journal article" date="2019" name="Int. J. Syst. Evol. Microbiol.">
        <title>The Global Catalogue of Microorganisms (GCM) 10K type strain sequencing project: providing services to taxonomists for standard genome sequencing and annotation.</title>
        <authorList>
            <consortium name="The Broad Institute Genomics Platform"/>
            <consortium name="The Broad Institute Genome Sequencing Center for Infectious Disease"/>
            <person name="Wu L."/>
            <person name="Ma J."/>
        </authorList>
    </citation>
    <scope>NUCLEOTIDE SEQUENCE [LARGE SCALE GENOMIC DNA]</scope>
    <source>
        <strain evidence="1 2">JCM 30072</strain>
    </source>
</reference>
<dbReference type="Proteomes" id="UP001596445">
    <property type="component" value="Unassembled WGS sequence"/>
</dbReference>
<organism evidence="1 2">
    <name type="scientific">Halovenus salina</name>
    <dbReference type="NCBI Taxonomy" id="1510225"/>
    <lineage>
        <taxon>Archaea</taxon>
        <taxon>Methanobacteriati</taxon>
        <taxon>Methanobacteriota</taxon>
        <taxon>Stenosarchaea group</taxon>
        <taxon>Halobacteria</taxon>
        <taxon>Halobacteriales</taxon>
        <taxon>Haloarculaceae</taxon>
        <taxon>Halovenus</taxon>
    </lineage>
</organism>
<dbReference type="EMBL" id="JBHSZI010000001">
    <property type="protein sequence ID" value="MFC7058919.1"/>
    <property type="molecule type" value="Genomic_DNA"/>
</dbReference>
<keyword evidence="2" id="KW-1185">Reference proteome</keyword>
<name>A0ABD5W2D8_9EURY</name>
<proteinExistence type="predicted"/>
<dbReference type="GeneID" id="76630995"/>
<comment type="caution">
    <text evidence="1">The sequence shown here is derived from an EMBL/GenBank/DDBJ whole genome shotgun (WGS) entry which is preliminary data.</text>
</comment>
<sequence length="261" mass="27916">MTVLTGERLTNVGIDAVALKPTEVDVERARDLDVQTVTIDYEGHEHVPAPAVFERLAEEADVRATVPVRADGFDPLGDESVRNNLPDVVGEVLVAGHPAYLERDERKRAIAPRLSAAITDSNEPWVGTEGIERTALAAGGTQYELLSGSTIRDVRALREVGFDGEIAVYAPTVLTDDEDVVLDAVGDYTARRGPVRAALPDDCPHDSTIKGDARETLLTACCDYALAGINDTVTHQANLLKEAGVDHIVAYPARGLDALGV</sequence>
<accession>A0ABD5W2D8</accession>
<gene>
    <name evidence="1" type="ORF">ACFQQG_13000</name>
</gene>
<dbReference type="Pfam" id="PF24114">
    <property type="entry name" value="DUF7388"/>
    <property type="match status" value="1"/>
</dbReference>
<evidence type="ECO:0000313" key="1">
    <source>
        <dbReference type="EMBL" id="MFC7058919.1"/>
    </source>
</evidence>
<protein>
    <submittedName>
        <fullName evidence="1">Luciferase</fullName>
    </submittedName>
</protein>
<dbReference type="InterPro" id="IPR055812">
    <property type="entry name" value="DUF7388"/>
</dbReference>
<dbReference type="AlphaFoldDB" id="A0ABD5W2D8"/>
<dbReference type="RefSeq" id="WP_267161652.1">
    <property type="nucleotide sequence ID" value="NZ_CP112972.1"/>
</dbReference>
<evidence type="ECO:0000313" key="2">
    <source>
        <dbReference type="Proteomes" id="UP001596445"/>
    </source>
</evidence>